<protein>
    <submittedName>
        <fullName evidence="2">Kinase-like domain-containing protein</fullName>
    </submittedName>
</protein>
<evidence type="ECO:0000259" key="1">
    <source>
        <dbReference type="PROSITE" id="PS50011"/>
    </source>
</evidence>
<reference evidence="2 3" key="2">
    <citation type="journal article" date="2018" name="New Phytol.">
        <title>High intraspecific genome diversity in the model arbuscular mycorrhizal symbiont Rhizophagus irregularis.</title>
        <authorList>
            <person name="Chen E.C.H."/>
            <person name="Morin E."/>
            <person name="Beaudet D."/>
            <person name="Noel J."/>
            <person name="Yildirir G."/>
            <person name="Ndikumana S."/>
            <person name="Charron P."/>
            <person name="St-Onge C."/>
            <person name="Giorgi J."/>
            <person name="Kruger M."/>
            <person name="Marton T."/>
            <person name="Ropars J."/>
            <person name="Grigoriev I.V."/>
            <person name="Hainaut M."/>
            <person name="Henrissat B."/>
            <person name="Roux C."/>
            <person name="Martin F."/>
            <person name="Corradi N."/>
        </authorList>
    </citation>
    <scope>NUCLEOTIDE SEQUENCE [LARGE SCALE GENOMIC DNA]</scope>
    <source>
        <strain evidence="2 3">DAOM 197198</strain>
    </source>
</reference>
<name>A0A2P4QSJ3_RHIID</name>
<dbReference type="InterPro" id="IPR011009">
    <property type="entry name" value="Kinase-like_dom_sf"/>
</dbReference>
<dbReference type="GO" id="GO:0004674">
    <property type="term" value="F:protein serine/threonine kinase activity"/>
    <property type="evidence" value="ECO:0007669"/>
    <property type="project" value="TreeGrafter"/>
</dbReference>
<proteinExistence type="predicted"/>
<reference evidence="2 3" key="1">
    <citation type="journal article" date="2013" name="Proc. Natl. Acad. Sci. U.S.A.">
        <title>Genome of an arbuscular mycorrhizal fungus provides insight into the oldest plant symbiosis.</title>
        <authorList>
            <person name="Tisserant E."/>
            <person name="Malbreil M."/>
            <person name="Kuo A."/>
            <person name="Kohler A."/>
            <person name="Symeonidi A."/>
            <person name="Balestrini R."/>
            <person name="Charron P."/>
            <person name="Duensing N."/>
            <person name="Frei Dit Frey N."/>
            <person name="Gianinazzi-Pearson V."/>
            <person name="Gilbert L.B."/>
            <person name="Handa Y."/>
            <person name="Herr J.R."/>
            <person name="Hijri M."/>
            <person name="Koul R."/>
            <person name="Kawaguchi M."/>
            <person name="Krajinski F."/>
            <person name="Lammers P.J."/>
            <person name="Masclaux F.G."/>
            <person name="Murat C."/>
            <person name="Morin E."/>
            <person name="Ndikumana S."/>
            <person name="Pagni M."/>
            <person name="Petitpierre D."/>
            <person name="Requena N."/>
            <person name="Rosikiewicz P."/>
            <person name="Riley R."/>
            <person name="Saito K."/>
            <person name="San Clemente H."/>
            <person name="Shapiro H."/>
            <person name="van Tuinen D."/>
            <person name="Becard G."/>
            <person name="Bonfante P."/>
            <person name="Paszkowski U."/>
            <person name="Shachar-Hill Y.Y."/>
            <person name="Tuskan G.A."/>
            <person name="Young P.W."/>
            <person name="Sanders I.R."/>
            <person name="Henrissat B."/>
            <person name="Rensing S.A."/>
            <person name="Grigoriev I.V."/>
            <person name="Corradi N."/>
            <person name="Roux C."/>
            <person name="Martin F."/>
        </authorList>
    </citation>
    <scope>NUCLEOTIDE SEQUENCE [LARGE SCALE GENOMIC DNA]</scope>
    <source>
        <strain evidence="2 3">DAOM 197198</strain>
    </source>
</reference>
<dbReference type="PANTHER" id="PTHR44329:SF6">
    <property type="entry name" value="RECEPTOR-INTERACTING SERINE_THREONINE-PROTEIN KINASE 1"/>
    <property type="match status" value="1"/>
</dbReference>
<dbReference type="Proteomes" id="UP000018888">
    <property type="component" value="Unassembled WGS sequence"/>
</dbReference>
<dbReference type="InterPro" id="IPR051681">
    <property type="entry name" value="Ser/Thr_Kinases-Pseudokinases"/>
</dbReference>
<dbReference type="Gene3D" id="1.10.510.10">
    <property type="entry name" value="Transferase(Phosphotransferase) domain 1"/>
    <property type="match status" value="1"/>
</dbReference>
<dbReference type="PANTHER" id="PTHR44329">
    <property type="entry name" value="SERINE/THREONINE-PROTEIN KINASE TNNI3K-RELATED"/>
    <property type="match status" value="1"/>
</dbReference>
<dbReference type="Pfam" id="PF07714">
    <property type="entry name" value="PK_Tyr_Ser-Thr"/>
    <property type="match status" value="1"/>
</dbReference>
<organism evidence="2 3">
    <name type="scientific">Rhizophagus irregularis (strain DAOM 181602 / DAOM 197198 / MUCL 43194)</name>
    <name type="common">Arbuscular mycorrhizal fungus</name>
    <name type="synonym">Glomus intraradices</name>
    <dbReference type="NCBI Taxonomy" id="747089"/>
    <lineage>
        <taxon>Eukaryota</taxon>
        <taxon>Fungi</taxon>
        <taxon>Fungi incertae sedis</taxon>
        <taxon>Mucoromycota</taxon>
        <taxon>Glomeromycotina</taxon>
        <taxon>Glomeromycetes</taxon>
        <taxon>Glomerales</taxon>
        <taxon>Glomeraceae</taxon>
        <taxon>Rhizophagus</taxon>
    </lineage>
</organism>
<sequence length="460" mass="54665">MSKIRRETINNILNKAYTLTYNKNDLDKTYESRKKIIFDETSLTKEEKSEAIRLLNKYYDYNKIHHDNTKKRICNNCERKCLATLYCEYCIKDYLKSNFLNWTSGNIDIDNLIQNCQIKPFSPQKIIEWISFNKLQNIKCLTNSGYSETYSADWIEGNYKKWDLKDQQLKRSGTKKVILKKLVNVELAKENWFEEAKSHLMISNRWNSIAKCYGLTQNPLTGNYMLIMKQYDMDLKRYLQQNNNQFNWKERIKIIIQITKALSRIHKENISHKNLHSGNILYSHHYNYWYISDLGFCNPADKPLKSIYGNLSYIAPEVISGKEYSLASDIYSLSMLMWEISSGQPPFINYENGDYYLAINIVNGMRPKFVSGTPENCKKLMEKCWNADPSKRFKINKFKKRITEINKSFYNQKEIEIQKSNINSIDYNRKLCSKMYSFNDIPEPKNATKEQQHGNYYYYY</sequence>
<dbReference type="VEuPathDB" id="FungiDB:RhiirFUN_025817"/>
<evidence type="ECO:0000313" key="2">
    <source>
        <dbReference type="EMBL" id="POG80617.1"/>
    </source>
</evidence>
<evidence type="ECO:0000313" key="3">
    <source>
        <dbReference type="Proteomes" id="UP000018888"/>
    </source>
</evidence>
<dbReference type="EMBL" id="AUPC02000016">
    <property type="protein sequence ID" value="POG80617.1"/>
    <property type="molecule type" value="Genomic_DNA"/>
</dbReference>
<keyword evidence="3" id="KW-1185">Reference proteome</keyword>
<dbReference type="SUPFAM" id="SSF56112">
    <property type="entry name" value="Protein kinase-like (PK-like)"/>
    <property type="match status" value="1"/>
</dbReference>
<dbReference type="GO" id="GO:0005524">
    <property type="term" value="F:ATP binding"/>
    <property type="evidence" value="ECO:0007669"/>
    <property type="project" value="InterPro"/>
</dbReference>
<dbReference type="InterPro" id="IPR000719">
    <property type="entry name" value="Prot_kinase_dom"/>
</dbReference>
<accession>A0A2P4QSJ3</accession>
<dbReference type="InterPro" id="IPR001245">
    <property type="entry name" value="Ser-Thr/Tyr_kinase_cat_dom"/>
</dbReference>
<dbReference type="PROSITE" id="PS50011">
    <property type="entry name" value="PROTEIN_KINASE_DOM"/>
    <property type="match status" value="1"/>
</dbReference>
<comment type="caution">
    <text evidence="2">The sequence shown here is derived from an EMBL/GenBank/DDBJ whole genome shotgun (WGS) entry which is preliminary data.</text>
</comment>
<feature type="domain" description="Protein kinase" evidence="1">
    <location>
        <begin position="135"/>
        <end position="410"/>
    </location>
</feature>
<gene>
    <name evidence="2" type="ORF">GLOIN_2v1764172</name>
</gene>
<dbReference type="AlphaFoldDB" id="A0A2P4QSJ3"/>